<dbReference type="EMBL" id="OX459963">
    <property type="protein sequence ID" value="CAI9168105.1"/>
    <property type="molecule type" value="Genomic_DNA"/>
</dbReference>
<keyword evidence="2" id="KW-1185">Reference proteome</keyword>
<protein>
    <submittedName>
        <fullName evidence="1">Uncharacterized protein</fullName>
    </submittedName>
</protein>
<reference evidence="1" key="1">
    <citation type="submission" date="2023-04" db="EMBL/GenBank/DDBJ databases">
        <authorList>
            <consortium name="ELIXIR-Norway"/>
        </authorList>
    </citation>
    <scope>NUCLEOTIDE SEQUENCE [LARGE SCALE GENOMIC DNA]</scope>
</reference>
<evidence type="ECO:0000313" key="2">
    <source>
        <dbReference type="Proteomes" id="UP001176941"/>
    </source>
</evidence>
<gene>
    <name evidence="1" type="ORF">MRATA1EN1_LOCUS17067</name>
</gene>
<evidence type="ECO:0000313" key="1">
    <source>
        <dbReference type="EMBL" id="CAI9168105.1"/>
    </source>
</evidence>
<dbReference type="Proteomes" id="UP001176941">
    <property type="component" value="Chromosome 27"/>
</dbReference>
<name>A0ABN8Z2M6_RANTA</name>
<sequence>MGELLLNKEPKCKVSLGCWLRCLERRHPGLWEGSGGASLYAMTSVPLVLHLPICLPTAKLSFWSLFKDLSPGNPLGHRRRFTLALSGWERVRGCRESQEQDAFCPLNLQTGTSHSTRRL</sequence>
<proteinExistence type="predicted"/>
<organism evidence="1 2">
    <name type="scientific">Rangifer tarandus platyrhynchus</name>
    <name type="common">Svalbard reindeer</name>
    <dbReference type="NCBI Taxonomy" id="3082113"/>
    <lineage>
        <taxon>Eukaryota</taxon>
        <taxon>Metazoa</taxon>
        <taxon>Chordata</taxon>
        <taxon>Craniata</taxon>
        <taxon>Vertebrata</taxon>
        <taxon>Euteleostomi</taxon>
        <taxon>Mammalia</taxon>
        <taxon>Eutheria</taxon>
        <taxon>Laurasiatheria</taxon>
        <taxon>Artiodactyla</taxon>
        <taxon>Ruminantia</taxon>
        <taxon>Pecora</taxon>
        <taxon>Cervidae</taxon>
        <taxon>Odocoileinae</taxon>
        <taxon>Rangifer</taxon>
    </lineage>
</organism>
<accession>A0ABN8Z2M6</accession>